<dbReference type="Proteomes" id="UP000789707">
    <property type="component" value="Unassembled WGS sequence"/>
</dbReference>
<dbReference type="Pfam" id="PF03176">
    <property type="entry name" value="MMPL"/>
    <property type="match status" value="2"/>
</dbReference>
<dbReference type="Gene3D" id="1.20.1640.10">
    <property type="entry name" value="Multidrug efflux transporter AcrB transmembrane domain"/>
    <property type="match status" value="2"/>
</dbReference>
<feature type="transmembrane region" description="Helical" evidence="6">
    <location>
        <begin position="319"/>
        <end position="341"/>
    </location>
</feature>
<comment type="caution">
    <text evidence="8">The sequence shown here is derived from an EMBL/GenBank/DDBJ whole genome shotgun (WGS) entry which is preliminary data.</text>
</comment>
<dbReference type="InterPro" id="IPR000731">
    <property type="entry name" value="SSD"/>
</dbReference>
<feature type="transmembrane region" description="Helical" evidence="6">
    <location>
        <begin position="494"/>
        <end position="520"/>
    </location>
</feature>
<keyword evidence="5 6" id="KW-0472">Membrane</keyword>
<evidence type="ECO:0000256" key="2">
    <source>
        <dbReference type="ARBA" id="ARBA00022475"/>
    </source>
</evidence>
<feature type="domain" description="SSD" evidence="7">
    <location>
        <begin position="348"/>
        <end position="473"/>
    </location>
</feature>
<sequence>MIQKIFRQFSDKIIRYPKVVITIIAVITAVLALGLPKIQLKMGNDVFVNAHSVVYQNTQKAQKSFGGDNAYLLFSAKHGSVINHETFAAIADFEKQLHDVPHISHTTSVITLLNQQLKSTGATKLANNTNLSPTKQHKLQADIMANLSPTAKARIQQHLLTSLTTEQKAQLQTYTLSLLTSTQQLTIAHQGSTANLTSILTKPQQKQLNQYTQQLLTKQQQAQLAQSMLAYLPSVEKMSTSLLQDLILDNGHVNSNLATLLPKDGQHLLLLATLDKADMDSDVQLVNALNKTINQHPIKNITIRVAGQPAILGNISGEVMTTMAIMLGLAVIMMVLILALVFHVRRRLLSLLFVLIGLIWSFGIMGWFNISLTLATMATLPILIGLGTDFGVQFQNRYEEEYRKHPIATDAIKQAIVAMGPGVGSALLVMMCTFLTMFLSKAPLMQQFGLTLAIGVLAVYIVEFFLMFATLRLLDRKNIPVKATHQNNFISNLLAIYARFVTKHAFIVVLLGIVVGIAGFTVEHNVPVETDLMNMIPKKMPALENTKYLQKQVGSTNYITYLVEAPNVTRKSTLLATDKLTTQIVNKHTDIIDATTITSTYHQMFGSFTTTSQPQINANIASLPAALRQQMISHNHHYAMIQFKVGSHLSSADQNKLMKRITREFNTATAHQNYQIVPAGAQVLMLVGLDNISSNRTLMMLAGIMVIVILLTLIYRRFSHALLPAFPIIVVLGVSPLTLYLLGQSYNPLTLGLSALVLGIGTEFTILIIERYREELMQGQSVREAVIQAVQSVGQAITVSGLTVIGGFFAIIFVSFPVLSSFVLITVLDTAFSLLAALTLLPAIIVLTQGKVDNKLSPQGIVTK</sequence>
<dbReference type="RefSeq" id="WP_230096786.1">
    <property type="nucleotide sequence ID" value="NZ_CAKKNS010000004.1"/>
</dbReference>
<protein>
    <recommendedName>
        <fullName evidence="7">SSD domain-containing protein</fullName>
    </recommendedName>
</protein>
<dbReference type="SUPFAM" id="SSF82866">
    <property type="entry name" value="Multidrug efflux transporter AcrB transmembrane domain"/>
    <property type="match status" value="2"/>
</dbReference>
<feature type="transmembrane region" description="Helical" evidence="6">
    <location>
        <begin position="790"/>
        <end position="816"/>
    </location>
</feature>
<evidence type="ECO:0000256" key="4">
    <source>
        <dbReference type="ARBA" id="ARBA00022989"/>
    </source>
</evidence>
<dbReference type="EMBL" id="CAKKNS010000004">
    <property type="protein sequence ID" value="CAH0416744.1"/>
    <property type="molecule type" value="Genomic_DNA"/>
</dbReference>
<feature type="transmembrane region" description="Helical" evidence="6">
    <location>
        <begin position="450"/>
        <end position="474"/>
    </location>
</feature>
<keyword evidence="2" id="KW-1003">Cell membrane</keyword>
<keyword evidence="3 6" id="KW-0812">Transmembrane</keyword>
<feature type="transmembrane region" description="Helical" evidence="6">
    <location>
        <begin position="722"/>
        <end position="743"/>
    </location>
</feature>
<evidence type="ECO:0000313" key="9">
    <source>
        <dbReference type="Proteomes" id="UP000789707"/>
    </source>
</evidence>
<reference evidence="8 9" key="1">
    <citation type="submission" date="2021-11" db="EMBL/GenBank/DDBJ databases">
        <authorList>
            <person name="Depoorter E."/>
        </authorList>
    </citation>
    <scope>NUCLEOTIDE SEQUENCE [LARGE SCALE GENOMIC DNA]</scope>
    <source>
        <strain evidence="8 9">LMG 24289</strain>
    </source>
</reference>
<evidence type="ECO:0000256" key="3">
    <source>
        <dbReference type="ARBA" id="ARBA00022692"/>
    </source>
</evidence>
<evidence type="ECO:0000256" key="6">
    <source>
        <dbReference type="SAM" id="Phobius"/>
    </source>
</evidence>
<feature type="transmembrane region" description="Helical" evidence="6">
    <location>
        <begin position="16"/>
        <end position="35"/>
    </location>
</feature>
<feature type="domain" description="SSD" evidence="7">
    <location>
        <begin position="721"/>
        <end position="847"/>
    </location>
</feature>
<dbReference type="InterPro" id="IPR050545">
    <property type="entry name" value="Mycobact_MmpL"/>
</dbReference>
<evidence type="ECO:0000256" key="5">
    <source>
        <dbReference type="ARBA" id="ARBA00023136"/>
    </source>
</evidence>
<dbReference type="InterPro" id="IPR004869">
    <property type="entry name" value="MMPL_dom"/>
</dbReference>
<dbReference type="PANTHER" id="PTHR33406:SF13">
    <property type="entry name" value="MEMBRANE PROTEIN YDFJ"/>
    <property type="match status" value="1"/>
</dbReference>
<proteinExistence type="predicted"/>
<feature type="transmembrane region" description="Helical" evidence="6">
    <location>
        <begin position="698"/>
        <end position="715"/>
    </location>
</feature>
<accession>A0ABM8Z7M4</accession>
<evidence type="ECO:0000259" key="7">
    <source>
        <dbReference type="PROSITE" id="PS50156"/>
    </source>
</evidence>
<feature type="transmembrane region" description="Helical" evidence="6">
    <location>
        <begin position="348"/>
        <end position="368"/>
    </location>
</feature>
<organism evidence="8 9">
    <name type="scientific">Periweissella fabaria</name>
    <dbReference type="NCBI Taxonomy" id="546157"/>
    <lineage>
        <taxon>Bacteria</taxon>
        <taxon>Bacillati</taxon>
        <taxon>Bacillota</taxon>
        <taxon>Bacilli</taxon>
        <taxon>Lactobacillales</taxon>
        <taxon>Lactobacillaceae</taxon>
        <taxon>Periweissella</taxon>
    </lineage>
</organism>
<dbReference type="PANTHER" id="PTHR33406">
    <property type="entry name" value="MEMBRANE PROTEIN MJ1562-RELATED"/>
    <property type="match status" value="1"/>
</dbReference>
<feature type="transmembrane region" description="Helical" evidence="6">
    <location>
        <begin position="374"/>
        <end position="394"/>
    </location>
</feature>
<name>A0ABM8Z7M4_9LACO</name>
<dbReference type="PROSITE" id="PS50156">
    <property type="entry name" value="SSD"/>
    <property type="match status" value="2"/>
</dbReference>
<feature type="transmembrane region" description="Helical" evidence="6">
    <location>
        <begin position="822"/>
        <end position="847"/>
    </location>
</feature>
<comment type="subcellular location">
    <subcellularLocation>
        <location evidence="1">Cell membrane</location>
        <topology evidence="1">Multi-pass membrane protein</topology>
    </subcellularLocation>
</comment>
<evidence type="ECO:0000313" key="8">
    <source>
        <dbReference type="EMBL" id="CAH0416744.1"/>
    </source>
</evidence>
<evidence type="ECO:0000256" key="1">
    <source>
        <dbReference type="ARBA" id="ARBA00004651"/>
    </source>
</evidence>
<feature type="transmembrane region" description="Helical" evidence="6">
    <location>
        <begin position="749"/>
        <end position="769"/>
    </location>
</feature>
<keyword evidence="9" id="KW-1185">Reference proteome</keyword>
<keyword evidence="4 6" id="KW-1133">Transmembrane helix</keyword>
<feature type="transmembrane region" description="Helical" evidence="6">
    <location>
        <begin position="415"/>
        <end position="438"/>
    </location>
</feature>
<gene>
    <name evidence="8" type="ORF">WFA24289_01056</name>
</gene>